<dbReference type="InterPro" id="IPR050416">
    <property type="entry name" value="FAD-linked_Oxidoreductase"/>
</dbReference>
<dbReference type="PANTHER" id="PTHR42973">
    <property type="entry name" value="BINDING OXIDOREDUCTASE, PUTATIVE (AFU_ORTHOLOGUE AFUA_1G17690)-RELATED"/>
    <property type="match status" value="1"/>
</dbReference>
<evidence type="ECO:0000256" key="4">
    <source>
        <dbReference type="ARBA" id="ARBA00022827"/>
    </source>
</evidence>
<dbReference type="InterPro" id="IPR036318">
    <property type="entry name" value="FAD-bd_PCMH-like_sf"/>
</dbReference>
<protein>
    <submittedName>
        <fullName evidence="7">FAD-binding protein</fullName>
    </submittedName>
</protein>
<dbReference type="Gene3D" id="3.40.462.20">
    <property type="match status" value="1"/>
</dbReference>
<dbReference type="InterPro" id="IPR006093">
    <property type="entry name" value="Oxy_OxRdtase_FAD_BS"/>
</dbReference>
<dbReference type="EMBL" id="NOJY02000017">
    <property type="protein sequence ID" value="RDY27034.1"/>
    <property type="molecule type" value="Genomic_DNA"/>
</dbReference>
<evidence type="ECO:0000259" key="6">
    <source>
        <dbReference type="PROSITE" id="PS51387"/>
    </source>
</evidence>
<evidence type="ECO:0000313" key="7">
    <source>
        <dbReference type="EMBL" id="RDY27034.1"/>
    </source>
</evidence>
<feature type="domain" description="FAD-binding PCMH-type" evidence="6">
    <location>
        <begin position="20"/>
        <end position="191"/>
    </location>
</feature>
<accession>A0A371J2W9</accession>
<keyword evidence="5" id="KW-0560">Oxidoreductase</keyword>
<keyword evidence="8" id="KW-1185">Reference proteome</keyword>
<dbReference type="InterPro" id="IPR012951">
    <property type="entry name" value="BBE"/>
</dbReference>
<name>A0A371J2W9_9FIRM</name>
<dbReference type="Pfam" id="PF08031">
    <property type="entry name" value="BBE"/>
    <property type="match status" value="1"/>
</dbReference>
<gene>
    <name evidence="7" type="ORF">CHL78_011015</name>
</gene>
<dbReference type="PROSITE" id="PS51387">
    <property type="entry name" value="FAD_PCMH"/>
    <property type="match status" value="1"/>
</dbReference>
<dbReference type="Pfam" id="PF01565">
    <property type="entry name" value="FAD_binding_4"/>
    <property type="match status" value="1"/>
</dbReference>
<dbReference type="PROSITE" id="PS00862">
    <property type="entry name" value="OX2_COVAL_FAD"/>
    <property type="match status" value="1"/>
</dbReference>
<dbReference type="Gene3D" id="3.30.465.10">
    <property type="match status" value="1"/>
</dbReference>
<dbReference type="InterPro" id="IPR006094">
    <property type="entry name" value="Oxid_FAD_bind_N"/>
</dbReference>
<dbReference type="InterPro" id="IPR016169">
    <property type="entry name" value="FAD-bd_PCMH_sub2"/>
</dbReference>
<comment type="cofactor">
    <cofactor evidence="1">
        <name>FAD</name>
        <dbReference type="ChEBI" id="CHEBI:57692"/>
    </cofactor>
</comment>
<evidence type="ECO:0000256" key="3">
    <source>
        <dbReference type="ARBA" id="ARBA00022630"/>
    </source>
</evidence>
<dbReference type="OrthoDB" id="545125at2"/>
<dbReference type="Proteomes" id="UP000215694">
    <property type="component" value="Unassembled WGS sequence"/>
</dbReference>
<comment type="similarity">
    <text evidence="2">Belongs to the oxygen-dependent FAD-linked oxidoreductase family.</text>
</comment>
<evidence type="ECO:0000256" key="5">
    <source>
        <dbReference type="ARBA" id="ARBA00023002"/>
    </source>
</evidence>
<dbReference type="SUPFAM" id="SSF56176">
    <property type="entry name" value="FAD-binding/transporter-associated domain-like"/>
    <property type="match status" value="1"/>
</dbReference>
<reference evidence="7 8" key="1">
    <citation type="journal article" date="2017" name="Genome Announc.">
        <title>Draft Genome Sequence of Romboutsia weinsteinii sp. nov. Strain CCRI-19649(T) Isolated from Surface Water.</title>
        <authorList>
            <person name="Maheux A.F."/>
            <person name="Boudreau D.K."/>
            <person name="Berube E."/>
            <person name="Boissinot M."/>
            <person name="Cantin P."/>
            <person name="Raymond F."/>
            <person name="Corbeil J."/>
            <person name="Omar R.F."/>
            <person name="Bergeron M.G."/>
        </authorList>
    </citation>
    <scope>NUCLEOTIDE SEQUENCE [LARGE SCALE GENOMIC DNA]</scope>
    <source>
        <strain evidence="7 8">CCRI-19649</strain>
    </source>
</reference>
<dbReference type="AlphaFoldDB" id="A0A371J2W9"/>
<dbReference type="PANTHER" id="PTHR42973:SF39">
    <property type="entry name" value="FAD-BINDING PCMH-TYPE DOMAIN-CONTAINING PROTEIN"/>
    <property type="match status" value="1"/>
</dbReference>
<comment type="caution">
    <text evidence="7">The sequence shown here is derived from an EMBL/GenBank/DDBJ whole genome shotgun (WGS) entry which is preliminary data.</text>
</comment>
<dbReference type="GO" id="GO:0071949">
    <property type="term" value="F:FAD binding"/>
    <property type="evidence" value="ECO:0007669"/>
    <property type="project" value="InterPro"/>
</dbReference>
<dbReference type="GO" id="GO:0016491">
    <property type="term" value="F:oxidoreductase activity"/>
    <property type="evidence" value="ECO:0007669"/>
    <property type="project" value="UniProtKB-KW"/>
</dbReference>
<proteinExistence type="inferred from homology"/>
<sequence length="437" mass="50084">MITPNNPKYELARQEWNRSIQKFPLVIAYCEDYYDVSNAVCWAVENNVDIRIRSGGHNYEGYSTGNKAMVIDLSLMNKIKIDSCNNTVKIQGGVNFGKLYNTLATQGYPFPGGTCPTVAASGYSLGGGWGYSSRYLGLGCDSIIEVEIIDYEGDLLVANDYIHSDLFWALRGAGGGNFGVVVSITFKLPPKVDKVTFFEITYPNSSPQTQIEFLNIWQKWIVSTDRKINMNAYLYNSESDGIYIYARGIYYGIPDNARELLYPFFNIYSSYSNIEYLPFIEAINIIAASYPPYEKFKTTGRFSTRYYSCFELEGIVDIVNQKRPKGSILTSINVYGLGGKTKDVGKFDTAFYYRNANYILAIQSVWEDNEYKEYSLKWVEENFKYLYCITEGSYINFPYLELPYYQCNYFGENVPRLKCVKHKYDPCNTFNFPQSIR</sequence>
<keyword evidence="4" id="KW-0274">FAD</keyword>
<evidence type="ECO:0000313" key="8">
    <source>
        <dbReference type="Proteomes" id="UP000215694"/>
    </source>
</evidence>
<organism evidence="7 8">
    <name type="scientific">Romboutsia weinsteinii</name>
    <dbReference type="NCBI Taxonomy" id="2020949"/>
    <lineage>
        <taxon>Bacteria</taxon>
        <taxon>Bacillati</taxon>
        <taxon>Bacillota</taxon>
        <taxon>Clostridia</taxon>
        <taxon>Peptostreptococcales</taxon>
        <taxon>Peptostreptococcaceae</taxon>
        <taxon>Romboutsia</taxon>
    </lineage>
</organism>
<keyword evidence="3" id="KW-0285">Flavoprotein</keyword>
<dbReference type="InterPro" id="IPR016166">
    <property type="entry name" value="FAD-bd_PCMH"/>
</dbReference>
<evidence type="ECO:0000256" key="1">
    <source>
        <dbReference type="ARBA" id="ARBA00001974"/>
    </source>
</evidence>
<evidence type="ECO:0000256" key="2">
    <source>
        <dbReference type="ARBA" id="ARBA00005466"/>
    </source>
</evidence>